<evidence type="ECO:0000313" key="2">
    <source>
        <dbReference type="EMBL" id="KAE8385293.1"/>
    </source>
</evidence>
<evidence type="ECO:0000256" key="1">
    <source>
        <dbReference type="SAM" id="Phobius"/>
    </source>
</evidence>
<sequence length="93" mass="10161">MQCDRYGNIQGVYVENWPVPLYSPANILGLVLSRIHKAIHSAPWPLGSPSHVSMVYTVGLLVGSCIFGTGTRTPQRMRYPPSLGSCLLVSHPL</sequence>
<gene>
    <name evidence="2" type="ORF">BDV23DRAFT_165205</name>
</gene>
<keyword evidence="1" id="KW-1133">Transmembrane helix</keyword>
<dbReference type="Proteomes" id="UP000326877">
    <property type="component" value="Unassembled WGS sequence"/>
</dbReference>
<dbReference type="AlphaFoldDB" id="A0A5N7BUG3"/>
<organism evidence="2">
    <name type="scientific">Petromyces alliaceus</name>
    <name type="common">Aspergillus alliaceus</name>
    <dbReference type="NCBI Taxonomy" id="209559"/>
    <lineage>
        <taxon>Eukaryota</taxon>
        <taxon>Fungi</taxon>
        <taxon>Dikarya</taxon>
        <taxon>Ascomycota</taxon>
        <taxon>Pezizomycotina</taxon>
        <taxon>Eurotiomycetes</taxon>
        <taxon>Eurotiomycetidae</taxon>
        <taxon>Eurotiales</taxon>
        <taxon>Aspergillaceae</taxon>
        <taxon>Aspergillus</taxon>
        <taxon>Aspergillus subgen. Circumdati</taxon>
    </lineage>
</organism>
<proteinExistence type="predicted"/>
<keyword evidence="1" id="KW-0812">Transmembrane</keyword>
<protein>
    <submittedName>
        <fullName evidence="2">Uncharacterized protein</fullName>
    </submittedName>
</protein>
<reference evidence="2" key="1">
    <citation type="submission" date="2019-04" db="EMBL/GenBank/DDBJ databases">
        <title>Friends and foes A comparative genomics studyof 23 Aspergillus species from section Flavi.</title>
        <authorList>
            <consortium name="DOE Joint Genome Institute"/>
            <person name="Kjaerbolling I."/>
            <person name="Vesth T."/>
            <person name="Frisvad J.C."/>
            <person name="Nybo J.L."/>
            <person name="Theobald S."/>
            <person name="Kildgaard S."/>
            <person name="Isbrandt T."/>
            <person name="Kuo A."/>
            <person name="Sato A."/>
            <person name="Lyhne E.K."/>
            <person name="Kogle M.E."/>
            <person name="Wiebenga A."/>
            <person name="Kun R.S."/>
            <person name="Lubbers R.J."/>
            <person name="Makela M.R."/>
            <person name="Barry K."/>
            <person name="Chovatia M."/>
            <person name="Clum A."/>
            <person name="Daum C."/>
            <person name="Haridas S."/>
            <person name="He G."/>
            <person name="LaButti K."/>
            <person name="Lipzen A."/>
            <person name="Mondo S."/>
            <person name="Riley R."/>
            <person name="Salamov A."/>
            <person name="Simmons B.A."/>
            <person name="Magnuson J.K."/>
            <person name="Henrissat B."/>
            <person name="Mortensen U.H."/>
            <person name="Larsen T.O."/>
            <person name="Devries R.P."/>
            <person name="Grigoriev I.V."/>
            <person name="Machida M."/>
            <person name="Baker S.E."/>
            <person name="Andersen M.R."/>
        </authorList>
    </citation>
    <scope>NUCLEOTIDE SEQUENCE [LARGE SCALE GENOMIC DNA]</scope>
    <source>
        <strain evidence="2">IBT 14317</strain>
    </source>
</reference>
<keyword evidence="1" id="KW-0472">Membrane</keyword>
<dbReference type="OrthoDB" id="3758478at2759"/>
<dbReference type="EMBL" id="ML735339">
    <property type="protein sequence ID" value="KAE8385293.1"/>
    <property type="molecule type" value="Genomic_DNA"/>
</dbReference>
<feature type="transmembrane region" description="Helical" evidence="1">
    <location>
        <begin position="53"/>
        <end position="70"/>
    </location>
</feature>
<name>A0A5N7BUG3_PETAA</name>
<accession>A0A5N7BUG3</accession>